<feature type="compositionally biased region" description="Low complexity" evidence="9">
    <location>
        <begin position="201"/>
        <end position="221"/>
    </location>
</feature>
<feature type="compositionally biased region" description="Low complexity" evidence="9">
    <location>
        <begin position="232"/>
        <end position="257"/>
    </location>
</feature>
<dbReference type="GeneID" id="116298596"/>
<keyword evidence="12" id="KW-1185">Reference proteome</keyword>
<feature type="domain" description="UEV" evidence="11">
    <location>
        <begin position="1"/>
        <end position="144"/>
    </location>
</feature>
<dbReference type="AlphaFoldDB" id="A0A6P8I4Z5"/>
<dbReference type="Gene3D" id="6.10.140.820">
    <property type="match status" value="1"/>
</dbReference>
<evidence type="ECO:0000256" key="8">
    <source>
        <dbReference type="SAM" id="Coils"/>
    </source>
</evidence>
<feature type="compositionally biased region" description="Pro residues" evidence="9">
    <location>
        <begin position="175"/>
        <end position="191"/>
    </location>
</feature>
<dbReference type="Pfam" id="PF05743">
    <property type="entry name" value="UEV"/>
    <property type="match status" value="1"/>
</dbReference>
<dbReference type="PROSITE" id="PS51322">
    <property type="entry name" value="UEV"/>
    <property type="match status" value="1"/>
</dbReference>
<dbReference type="SUPFAM" id="SSF140111">
    <property type="entry name" value="Endosomal sorting complex assembly domain"/>
    <property type="match status" value="1"/>
</dbReference>
<evidence type="ECO:0000256" key="6">
    <source>
        <dbReference type="ARBA" id="ARBA00023054"/>
    </source>
</evidence>
<keyword evidence="5 7" id="KW-0653">Protein transport</keyword>
<dbReference type="InterPro" id="IPR017916">
    <property type="entry name" value="SB_dom"/>
</dbReference>
<dbReference type="Gene3D" id="3.10.110.10">
    <property type="entry name" value="Ubiquitin Conjugating Enzyme"/>
    <property type="match status" value="1"/>
</dbReference>
<dbReference type="PROSITE" id="PS51312">
    <property type="entry name" value="SB"/>
    <property type="match status" value="1"/>
</dbReference>
<dbReference type="KEGG" id="aten:116298596"/>
<sequence length="429" mass="48429">MSWEPFLRDKLRMYPHQEMCKRQILAAMAVYKDLRPSTEKFVHNDGRQTDLFILEGTIPVNFRSNIYNIPVCIFLQETHPFIPPMVFVRPTTGMAIKVSKHVDNSGKVFLPYLAEWTHPGSDLTSLIQILCCIFAEEPPVYSRPVGYHPQQQQQQQQRTDYRQQFGMGYSLSNTPPYPPGNSPRMPSPMSMPMPADAGQRPSYQTPYPPTSSNSSSFSVPTMPYPSPGGGYPPVSQSTPSSTSSQRTSQNLLQTQSSISEDQIKRSLISAVEDKLRRSLKATIEQAQIELDELDRTQQQLKQGSNKLEDMIRSLEKEQSDVENNIKVLTQKNEEISGVISKLEGESENLNIDDAVVTTAPLYNQILSLFAEENAVEDTIYYLSESLRKEAISSEVFLKQVRTLSRKQFMLRALLHKARKTAGLSDLAVS</sequence>
<keyword evidence="3 7" id="KW-0813">Transport</keyword>
<gene>
    <name evidence="13" type="primary">LOC116298596</name>
</gene>
<dbReference type="CDD" id="cd11685">
    <property type="entry name" value="UEV_TSG101-like"/>
    <property type="match status" value="1"/>
</dbReference>
<evidence type="ECO:0000256" key="7">
    <source>
        <dbReference type="PROSITE-ProRule" id="PRU00644"/>
    </source>
</evidence>
<dbReference type="FunCoup" id="A0A6P8I4Z5">
    <property type="interactions" value="2528"/>
</dbReference>
<dbReference type="PANTHER" id="PTHR23306:SF3">
    <property type="entry name" value="TUMOR SUPPRESSOR PROTEIN 101"/>
    <property type="match status" value="1"/>
</dbReference>
<evidence type="ECO:0000313" key="12">
    <source>
        <dbReference type="Proteomes" id="UP000515163"/>
    </source>
</evidence>
<dbReference type="Pfam" id="PF09454">
    <property type="entry name" value="Vps23_core"/>
    <property type="match status" value="1"/>
</dbReference>
<reference evidence="13" key="1">
    <citation type="submission" date="2025-08" db="UniProtKB">
        <authorList>
            <consortium name="RefSeq"/>
        </authorList>
    </citation>
    <scope>IDENTIFICATION</scope>
    <source>
        <tissue evidence="13">Tentacle</tissue>
    </source>
</reference>
<feature type="domain" description="SB" evidence="10">
    <location>
        <begin position="359"/>
        <end position="427"/>
    </location>
</feature>
<dbReference type="InterPro" id="IPR037202">
    <property type="entry name" value="ESCRT_assembly_dom"/>
</dbReference>
<dbReference type="GO" id="GO:0015031">
    <property type="term" value="P:protein transport"/>
    <property type="evidence" value="ECO:0007669"/>
    <property type="project" value="UniProtKB-UniRule"/>
</dbReference>
<evidence type="ECO:0000259" key="10">
    <source>
        <dbReference type="PROSITE" id="PS51312"/>
    </source>
</evidence>
<accession>A0A6P8I4Z5</accession>
<dbReference type="RefSeq" id="XP_031562973.1">
    <property type="nucleotide sequence ID" value="XM_031707113.1"/>
</dbReference>
<dbReference type="InterPro" id="IPR008883">
    <property type="entry name" value="UEV_N"/>
</dbReference>
<evidence type="ECO:0000256" key="1">
    <source>
        <dbReference type="ARBA" id="ARBA00004177"/>
    </source>
</evidence>
<dbReference type="InterPro" id="IPR016135">
    <property type="entry name" value="UBQ-conjugating_enzyme/RWD"/>
</dbReference>
<dbReference type="SUPFAM" id="SSF54495">
    <property type="entry name" value="UBC-like"/>
    <property type="match status" value="1"/>
</dbReference>
<dbReference type="GO" id="GO:0000813">
    <property type="term" value="C:ESCRT I complex"/>
    <property type="evidence" value="ECO:0007669"/>
    <property type="project" value="TreeGrafter"/>
</dbReference>
<dbReference type="Proteomes" id="UP000515163">
    <property type="component" value="Unplaced"/>
</dbReference>
<dbReference type="GO" id="GO:0008333">
    <property type="term" value="P:endosome to lysosome transport"/>
    <property type="evidence" value="ECO:0007669"/>
    <property type="project" value="TreeGrafter"/>
</dbReference>
<dbReference type="InParanoid" id="A0A6P8I4Z5"/>
<name>A0A6P8I4Z5_ACTTE</name>
<dbReference type="OrthoDB" id="306304at2759"/>
<dbReference type="PANTHER" id="PTHR23306">
    <property type="entry name" value="TUMOR SUSCEPTIBILITY GENE 101 PROTEIN-RELATED"/>
    <property type="match status" value="1"/>
</dbReference>
<evidence type="ECO:0000256" key="9">
    <source>
        <dbReference type="SAM" id="MobiDB-lite"/>
    </source>
</evidence>
<comment type="similarity">
    <text evidence="2">Belongs to the ubiquitin-conjugating enzyme family. UEV subfamily.</text>
</comment>
<evidence type="ECO:0000256" key="4">
    <source>
        <dbReference type="ARBA" id="ARBA00022753"/>
    </source>
</evidence>
<keyword evidence="4" id="KW-0967">Endosome</keyword>
<feature type="region of interest" description="Disordered" evidence="9">
    <location>
        <begin position="166"/>
        <end position="257"/>
    </location>
</feature>
<keyword evidence="6 8" id="KW-0175">Coiled coil</keyword>
<evidence type="ECO:0000259" key="11">
    <source>
        <dbReference type="PROSITE" id="PS51322"/>
    </source>
</evidence>
<organism evidence="12 13">
    <name type="scientific">Actinia tenebrosa</name>
    <name type="common">Australian red waratah sea anemone</name>
    <dbReference type="NCBI Taxonomy" id="6105"/>
    <lineage>
        <taxon>Eukaryota</taxon>
        <taxon>Metazoa</taxon>
        <taxon>Cnidaria</taxon>
        <taxon>Anthozoa</taxon>
        <taxon>Hexacorallia</taxon>
        <taxon>Actiniaria</taxon>
        <taxon>Actiniidae</taxon>
        <taxon>Actinia</taxon>
    </lineage>
</organism>
<evidence type="ECO:0000256" key="3">
    <source>
        <dbReference type="ARBA" id="ARBA00022448"/>
    </source>
</evidence>
<dbReference type="InterPro" id="IPR052070">
    <property type="entry name" value="ESCRT-I_UEV_domain"/>
</dbReference>
<evidence type="ECO:0000256" key="5">
    <source>
        <dbReference type="ARBA" id="ARBA00022927"/>
    </source>
</evidence>
<dbReference type="SMART" id="SM00212">
    <property type="entry name" value="UBCc"/>
    <property type="match status" value="1"/>
</dbReference>
<protein>
    <submittedName>
        <fullName evidence="13">Tumor susceptibility gene 101 protein-like isoform X1</fullName>
    </submittedName>
</protein>
<evidence type="ECO:0000313" key="13">
    <source>
        <dbReference type="RefSeq" id="XP_031562973.1"/>
    </source>
</evidence>
<dbReference type="GO" id="GO:0043130">
    <property type="term" value="F:ubiquitin binding"/>
    <property type="evidence" value="ECO:0007669"/>
    <property type="project" value="TreeGrafter"/>
</dbReference>
<proteinExistence type="inferred from homology"/>
<feature type="coiled-coil region" evidence="8">
    <location>
        <begin position="276"/>
        <end position="331"/>
    </location>
</feature>
<comment type="subcellular location">
    <subcellularLocation>
        <location evidence="1">Endosome</location>
    </subcellularLocation>
</comment>
<dbReference type="Gene3D" id="6.10.250.370">
    <property type="match status" value="1"/>
</dbReference>
<evidence type="ECO:0000256" key="2">
    <source>
        <dbReference type="ARBA" id="ARBA00009594"/>
    </source>
</evidence>